<dbReference type="SUPFAM" id="SSF88659">
    <property type="entry name" value="Sigma3 and sigma4 domains of RNA polymerase sigma factors"/>
    <property type="match status" value="1"/>
</dbReference>
<reference evidence="5 6" key="1">
    <citation type="submission" date="2021-03" db="EMBL/GenBank/DDBJ databases">
        <title>Haloterrigena longa sp. nov. and Haloterrigena limicola sp. nov., extremely halophilic archaea isolated from a salt lake.</title>
        <authorList>
            <person name="Henglin C."/>
        </authorList>
    </citation>
    <scope>NUCLEOTIDE SEQUENCE [LARGE SCALE GENOMIC DNA]</scope>
    <source>
        <strain evidence="5 6">KZCA68</strain>
    </source>
</reference>
<keyword evidence="6" id="KW-1185">Reference proteome</keyword>
<gene>
    <name evidence="5" type="ORF">J0X25_00060</name>
</gene>
<organism evidence="5 6">
    <name type="scientific">Haloterrigena alkaliphila</name>
    <dbReference type="NCBI Taxonomy" id="2816475"/>
    <lineage>
        <taxon>Archaea</taxon>
        <taxon>Methanobacteriati</taxon>
        <taxon>Methanobacteriota</taxon>
        <taxon>Stenosarchaea group</taxon>
        <taxon>Halobacteria</taxon>
        <taxon>Halobacteriales</taxon>
        <taxon>Natrialbaceae</taxon>
        <taxon>Haloterrigena</taxon>
    </lineage>
</organism>
<dbReference type="GeneID" id="63185651"/>
<dbReference type="InterPro" id="IPR007050">
    <property type="entry name" value="HTH_bacterioopsin"/>
</dbReference>
<evidence type="ECO:0000313" key="5">
    <source>
        <dbReference type="EMBL" id="QSW99387.1"/>
    </source>
</evidence>
<dbReference type="Proteomes" id="UP000663203">
    <property type="component" value="Chromosome"/>
</dbReference>
<dbReference type="EMBL" id="CP071462">
    <property type="protein sequence ID" value="QSW99387.1"/>
    <property type="molecule type" value="Genomic_DNA"/>
</dbReference>
<dbReference type="Pfam" id="PF04967">
    <property type="entry name" value="HTH_10"/>
    <property type="match status" value="1"/>
</dbReference>
<keyword evidence="1" id="KW-0805">Transcription regulation</keyword>
<sequence>MATEATFTVPSDQFPLGTIFEQLPDVTVELERIIPAQDVVIPYFWVRGTVVDDIEDAFAGHPGVVDIRLVDSVADEYLLRVEWALEYSGVLSTLVETEIPLIKAIGTTQQWTFDVRGDSRSDLAAFQQRCREQDIPITLTEVHALTPLETITEEALTETQQEALIRAYQRGYFESPREVTMEEIGDELGISQQAVASRLRRGIKHVLGRTLPDTERPNR</sequence>
<dbReference type="KEGG" id="hakz:J0X25_00060"/>
<dbReference type="InterPro" id="IPR031803">
    <property type="entry name" value="BAT_GAF/HTH-assoc"/>
</dbReference>
<dbReference type="AlphaFoldDB" id="A0A8A2VFE4"/>
<dbReference type="Gene3D" id="1.10.10.10">
    <property type="entry name" value="Winged helix-like DNA-binding domain superfamily/Winged helix DNA-binding domain"/>
    <property type="match status" value="1"/>
</dbReference>
<evidence type="ECO:0000259" key="3">
    <source>
        <dbReference type="Pfam" id="PF04967"/>
    </source>
</evidence>
<dbReference type="PANTHER" id="PTHR34236">
    <property type="entry name" value="DIMETHYL SULFOXIDE REDUCTASE TRANSCRIPTIONAL ACTIVATOR"/>
    <property type="match status" value="1"/>
</dbReference>
<evidence type="ECO:0000256" key="1">
    <source>
        <dbReference type="ARBA" id="ARBA00023015"/>
    </source>
</evidence>
<dbReference type="RefSeq" id="WP_207288994.1">
    <property type="nucleotide sequence ID" value="NZ_CP071462.1"/>
</dbReference>
<protein>
    <submittedName>
        <fullName evidence="5">Helix-turn-helix domain-containing protein</fullName>
    </submittedName>
</protein>
<evidence type="ECO:0000259" key="4">
    <source>
        <dbReference type="Pfam" id="PF15915"/>
    </source>
</evidence>
<dbReference type="PANTHER" id="PTHR34236:SF1">
    <property type="entry name" value="DIMETHYL SULFOXIDE REDUCTASE TRANSCRIPTIONAL ACTIVATOR"/>
    <property type="match status" value="1"/>
</dbReference>
<feature type="domain" description="HTH bat-type" evidence="3">
    <location>
        <begin position="156"/>
        <end position="207"/>
    </location>
</feature>
<dbReference type="InterPro" id="IPR036388">
    <property type="entry name" value="WH-like_DNA-bd_sf"/>
</dbReference>
<dbReference type="Pfam" id="PF15915">
    <property type="entry name" value="BAT"/>
    <property type="match status" value="1"/>
</dbReference>
<feature type="domain" description="Bacterioopsin transcriptional activator GAF and HTH associated" evidence="4">
    <location>
        <begin position="3"/>
        <end position="143"/>
    </location>
</feature>
<dbReference type="InterPro" id="IPR013324">
    <property type="entry name" value="RNA_pol_sigma_r3/r4-like"/>
</dbReference>
<proteinExistence type="predicted"/>
<keyword evidence="2" id="KW-0804">Transcription</keyword>
<evidence type="ECO:0000256" key="2">
    <source>
        <dbReference type="ARBA" id="ARBA00023163"/>
    </source>
</evidence>
<name>A0A8A2VFE4_9EURY</name>
<accession>A0A8A2VFE4</accession>
<evidence type="ECO:0000313" key="6">
    <source>
        <dbReference type="Proteomes" id="UP000663203"/>
    </source>
</evidence>